<dbReference type="PANTHER" id="PTHR34461">
    <property type="entry name" value="EXPRESSED PROTEIN"/>
    <property type="match status" value="1"/>
</dbReference>
<feature type="compositionally biased region" description="Polar residues" evidence="2">
    <location>
        <begin position="697"/>
        <end position="710"/>
    </location>
</feature>
<evidence type="ECO:0000256" key="2">
    <source>
        <dbReference type="SAM" id="MobiDB-lite"/>
    </source>
</evidence>
<name>A0A540LJH8_MALBA</name>
<dbReference type="Proteomes" id="UP000315295">
    <property type="component" value="Unassembled WGS sequence"/>
</dbReference>
<gene>
    <name evidence="3" type="ORF">C1H46_027835</name>
</gene>
<reference evidence="3 4" key="1">
    <citation type="journal article" date="2019" name="G3 (Bethesda)">
        <title>Sequencing of a Wild Apple (Malus baccata) Genome Unravels the Differences Between Cultivated and Wild Apple Species Regarding Disease Resistance and Cold Tolerance.</title>
        <authorList>
            <person name="Chen X."/>
        </authorList>
    </citation>
    <scope>NUCLEOTIDE SEQUENCE [LARGE SCALE GENOMIC DNA]</scope>
    <source>
        <strain evidence="4">cv. Shandingzi</strain>
        <tissue evidence="3">Leaves</tissue>
    </source>
</reference>
<sequence length="791" mass="86790">MELRSCNHLHFIQALKGGLVIKTLNVACGRPVLRFKELNDIHERLDAKNVKTEPEAYDISDGNAGTNSDLDGFGDMTLKQIKETCKKKKRKRSTSVDLNKILETCSPVKHECSESQNDEEDVHLIEPLSKWKHSKKAKARTKSKLKRNISSTMSKRSTSTITYELELFQFDRDVIASGLNIKVKVPETEFSDIQNTIPFAGGTSLSWDNQEGSCGVVPDESPATAADCVSETELPISETKESQICVVNEVFYEDLEYAVGPDESPATAADCVSEIELPISRTKESQICVVNEVFYEGLDYAVMPDESPVTAADCVSKTELPISEAKEFQICVINEVFYGDLEYEVVPDESPATGADCVSETELPISKAKESQICVVNEVFYGDLEYEVVPNESPAAAADCVSETELPISEAKESQICVVNEVFYEDLEYADPTPIQIVTTSDWDIVEADDPEFTSYDCLDLSLLEYNIEGYITDSVHPDNFIEAICLAQDLNFDMHDNISSEDERLCQANSETQVRLSEVVGDYLFQCMGPINGSGSCLSEPDMKDDSPSNVETSAGPASDCDLGSGSGMVSVAHDSPMAEEEKQSHKPACAGADRNLSPGIFSSDASDELTTLVSGGSPSLNQQRPPQRLFPTRKVISPTSQEKLCKAMKSIELHSEELPGCKGNLHFGEQTKSTIGGVQGPDQIRRAKFSIKAQNNRNPKNENINSHPNGIPKPSNVSAAPPRFTTGCTSIRTCSESAIAFSQRQMQDIESLATKLTNELQTMKEIAEERLLPEAYHATPLKYSANEVP</sequence>
<feature type="region of interest" description="Disordered" evidence="2">
    <location>
        <begin position="539"/>
        <end position="632"/>
    </location>
</feature>
<feature type="compositionally biased region" description="Polar residues" evidence="2">
    <location>
        <begin position="610"/>
        <end position="627"/>
    </location>
</feature>
<dbReference type="EMBL" id="VIEB01000560">
    <property type="protein sequence ID" value="TQD86627.1"/>
    <property type="molecule type" value="Genomic_DNA"/>
</dbReference>
<dbReference type="PANTHER" id="PTHR34461:SF2">
    <property type="entry name" value="EXPRESSED PROTEIN"/>
    <property type="match status" value="1"/>
</dbReference>
<dbReference type="AlphaFoldDB" id="A0A540LJH8"/>
<feature type="coiled-coil region" evidence="1">
    <location>
        <begin position="741"/>
        <end position="771"/>
    </location>
</feature>
<feature type="region of interest" description="Disordered" evidence="2">
    <location>
        <begin position="697"/>
        <end position="725"/>
    </location>
</feature>
<keyword evidence="1" id="KW-0175">Coiled coil</keyword>
<keyword evidence="4" id="KW-1185">Reference proteome</keyword>
<protein>
    <submittedName>
        <fullName evidence="3">Uncharacterized protein</fullName>
    </submittedName>
</protein>
<evidence type="ECO:0000313" key="4">
    <source>
        <dbReference type="Proteomes" id="UP000315295"/>
    </source>
</evidence>
<evidence type="ECO:0000256" key="1">
    <source>
        <dbReference type="SAM" id="Coils"/>
    </source>
</evidence>
<evidence type="ECO:0000313" key="3">
    <source>
        <dbReference type="EMBL" id="TQD86627.1"/>
    </source>
</evidence>
<comment type="caution">
    <text evidence="3">The sequence shown here is derived from an EMBL/GenBank/DDBJ whole genome shotgun (WGS) entry which is preliminary data.</text>
</comment>
<accession>A0A540LJH8</accession>
<organism evidence="3 4">
    <name type="scientific">Malus baccata</name>
    <name type="common">Siberian crab apple</name>
    <name type="synonym">Pyrus baccata</name>
    <dbReference type="NCBI Taxonomy" id="106549"/>
    <lineage>
        <taxon>Eukaryota</taxon>
        <taxon>Viridiplantae</taxon>
        <taxon>Streptophyta</taxon>
        <taxon>Embryophyta</taxon>
        <taxon>Tracheophyta</taxon>
        <taxon>Spermatophyta</taxon>
        <taxon>Magnoliopsida</taxon>
        <taxon>eudicotyledons</taxon>
        <taxon>Gunneridae</taxon>
        <taxon>Pentapetalae</taxon>
        <taxon>rosids</taxon>
        <taxon>fabids</taxon>
        <taxon>Rosales</taxon>
        <taxon>Rosaceae</taxon>
        <taxon>Amygdaloideae</taxon>
        <taxon>Maleae</taxon>
        <taxon>Malus</taxon>
    </lineage>
</organism>
<proteinExistence type="predicted"/>